<proteinExistence type="predicted"/>
<accession>A0A6N7IXQ3</accession>
<name>A0A6N7IXQ3_9FIRM</name>
<sequence>MCYNGFTNGKLQWPRTPAEAKVISQRQYEWLMEGLNIDQKKVISDAPPGIY</sequence>
<gene>
    <name evidence="1" type="ORF">FRC54_03820</name>
</gene>
<dbReference type="Proteomes" id="UP000460257">
    <property type="component" value="Unassembled WGS sequence"/>
</dbReference>
<comment type="caution">
    <text evidence="1">The sequence shown here is derived from an EMBL/GenBank/DDBJ whole genome shotgun (WGS) entry which is preliminary data.</text>
</comment>
<dbReference type="EMBL" id="VOGC01000002">
    <property type="protein sequence ID" value="MQN01093.1"/>
    <property type="molecule type" value="Genomic_DNA"/>
</dbReference>
<evidence type="ECO:0000313" key="2">
    <source>
        <dbReference type="Proteomes" id="UP000460257"/>
    </source>
</evidence>
<keyword evidence="2" id="KW-1185">Reference proteome</keyword>
<organism evidence="1 2">
    <name type="scientific">Candidatus Weimeria bifida</name>
    <dbReference type="NCBI Taxonomy" id="2599074"/>
    <lineage>
        <taxon>Bacteria</taxon>
        <taxon>Bacillati</taxon>
        <taxon>Bacillota</taxon>
        <taxon>Clostridia</taxon>
        <taxon>Lachnospirales</taxon>
        <taxon>Lachnospiraceae</taxon>
        <taxon>Candidatus Weimeria</taxon>
    </lineage>
</organism>
<evidence type="ECO:0000313" key="1">
    <source>
        <dbReference type="EMBL" id="MQN01093.1"/>
    </source>
</evidence>
<reference evidence="1" key="1">
    <citation type="journal article" date="2020" name="Appl. Environ. Microbiol.">
        <title>Medium-Chain Fatty Acid Synthesis by 'Candidatus Weimeria bifida' gen. nov., sp. nov., and 'Candidatus Pseudoramibacter fermentans' sp. nov.</title>
        <authorList>
            <person name="Scarborough M.J."/>
            <person name="Myers K.S."/>
            <person name="Donohue T.J."/>
            <person name="Noguera D.R."/>
        </authorList>
    </citation>
    <scope>NUCLEOTIDE SEQUENCE</scope>
    <source>
        <strain evidence="1">LCO1.1</strain>
    </source>
</reference>
<protein>
    <submittedName>
        <fullName evidence="1">Transposase</fullName>
    </submittedName>
</protein>
<dbReference type="AlphaFoldDB" id="A0A6N7IXQ3"/>